<gene>
    <name evidence="3" type="ORF">DLJ53_27110</name>
</gene>
<dbReference type="Proteomes" id="UP000249590">
    <property type="component" value="Unassembled WGS sequence"/>
</dbReference>
<accession>A0A8B2NP48</accession>
<dbReference type="GO" id="GO:0016616">
    <property type="term" value="F:oxidoreductase activity, acting on the CH-OH group of donors, NAD or NADP as acceptor"/>
    <property type="evidence" value="ECO:0007669"/>
    <property type="project" value="TreeGrafter"/>
</dbReference>
<comment type="similarity">
    <text evidence="1">Belongs to the short-chain dehydrogenases/reductases (SDR) family.</text>
</comment>
<dbReference type="FunFam" id="3.40.50.720:FF:000084">
    <property type="entry name" value="Short-chain dehydrogenase reductase"/>
    <property type="match status" value="1"/>
</dbReference>
<dbReference type="Pfam" id="PF13561">
    <property type="entry name" value="adh_short_C2"/>
    <property type="match status" value="1"/>
</dbReference>
<sequence length="266" mass="27079">MSGDGFAGRVVVVTGGASGIGLATAGHLARNGARVVVADRNGTAAERAAEAIGGVAYTLDVRDPAAIENFAASVEANVGPVAGVVTSAGIVQPPHRPADLGVELYDDIYEINLRGTYLTLRAFAPPMMARGAGSMVTISSVTAERSVPLHAYAPMKAAVSNLTMGLAGEWGRSGIRVNAVLPGYTRTPALQAQIDGGHRDPERLAAASTLGRMVETDEVASAVAFLLSDAASGITGVNLPVDAGFFCAGSWAPYGGVREAFAAKND</sequence>
<dbReference type="InterPro" id="IPR057326">
    <property type="entry name" value="KR_dom"/>
</dbReference>
<dbReference type="PRINTS" id="PR00081">
    <property type="entry name" value="GDHRDH"/>
</dbReference>
<dbReference type="OrthoDB" id="9803628at2"/>
<dbReference type="EMBL" id="QHHQ01000007">
    <property type="protein sequence ID" value="RAH98469.1"/>
    <property type="molecule type" value="Genomic_DNA"/>
</dbReference>
<dbReference type="PANTHER" id="PTHR42760">
    <property type="entry name" value="SHORT-CHAIN DEHYDROGENASES/REDUCTASES FAMILY MEMBER"/>
    <property type="match status" value="1"/>
</dbReference>
<keyword evidence="4" id="KW-1185">Reference proteome</keyword>
<evidence type="ECO:0000256" key="1">
    <source>
        <dbReference type="ARBA" id="ARBA00006484"/>
    </source>
</evidence>
<dbReference type="SUPFAM" id="SSF51735">
    <property type="entry name" value="NAD(P)-binding Rossmann-fold domains"/>
    <property type="match status" value="1"/>
</dbReference>
<reference evidence="3 4" key="1">
    <citation type="submission" date="2018-05" db="EMBL/GenBank/DDBJ databases">
        <title>Acuticoccus sediminis sp. nov., isolated from deep-sea sediment of Indian Ocean.</title>
        <authorList>
            <person name="Liu X."/>
            <person name="Lai Q."/>
            <person name="Du Y."/>
            <person name="Sun F."/>
            <person name="Zhang X."/>
            <person name="Wang S."/>
            <person name="Shao Z."/>
        </authorList>
    </citation>
    <scope>NUCLEOTIDE SEQUENCE [LARGE SCALE GENOMIC DNA]</scope>
    <source>
        <strain evidence="3 4">PTG4-2</strain>
    </source>
</reference>
<comment type="caution">
    <text evidence="3">The sequence shown here is derived from an EMBL/GenBank/DDBJ whole genome shotgun (WGS) entry which is preliminary data.</text>
</comment>
<dbReference type="AlphaFoldDB" id="A0A8B2NP48"/>
<evidence type="ECO:0000259" key="2">
    <source>
        <dbReference type="SMART" id="SM00822"/>
    </source>
</evidence>
<dbReference type="RefSeq" id="WP_111351387.1">
    <property type="nucleotide sequence ID" value="NZ_QHHQ01000007.1"/>
</dbReference>
<dbReference type="CDD" id="cd05233">
    <property type="entry name" value="SDR_c"/>
    <property type="match status" value="1"/>
</dbReference>
<feature type="domain" description="Ketoreductase" evidence="2">
    <location>
        <begin position="9"/>
        <end position="173"/>
    </location>
</feature>
<proteinExistence type="inferred from homology"/>
<name>A0A8B2NP48_9HYPH</name>
<dbReference type="InterPro" id="IPR036291">
    <property type="entry name" value="NAD(P)-bd_dom_sf"/>
</dbReference>
<evidence type="ECO:0000313" key="4">
    <source>
        <dbReference type="Proteomes" id="UP000249590"/>
    </source>
</evidence>
<protein>
    <submittedName>
        <fullName evidence="3">Short-chain dehydrogenase</fullName>
    </submittedName>
</protein>
<organism evidence="3 4">
    <name type="scientific">Acuticoccus sediminis</name>
    <dbReference type="NCBI Taxonomy" id="2184697"/>
    <lineage>
        <taxon>Bacteria</taxon>
        <taxon>Pseudomonadati</taxon>
        <taxon>Pseudomonadota</taxon>
        <taxon>Alphaproteobacteria</taxon>
        <taxon>Hyphomicrobiales</taxon>
        <taxon>Amorphaceae</taxon>
        <taxon>Acuticoccus</taxon>
    </lineage>
</organism>
<evidence type="ECO:0000313" key="3">
    <source>
        <dbReference type="EMBL" id="RAH98469.1"/>
    </source>
</evidence>
<dbReference type="Gene3D" id="3.40.50.720">
    <property type="entry name" value="NAD(P)-binding Rossmann-like Domain"/>
    <property type="match status" value="1"/>
</dbReference>
<dbReference type="InterPro" id="IPR002347">
    <property type="entry name" value="SDR_fam"/>
</dbReference>
<dbReference type="SMART" id="SM00822">
    <property type="entry name" value="PKS_KR"/>
    <property type="match status" value="1"/>
</dbReference>